<organism evidence="5 6">
    <name type="scientific">Phaedon cochleariae</name>
    <name type="common">Mustard beetle</name>
    <dbReference type="NCBI Taxonomy" id="80249"/>
    <lineage>
        <taxon>Eukaryota</taxon>
        <taxon>Metazoa</taxon>
        <taxon>Ecdysozoa</taxon>
        <taxon>Arthropoda</taxon>
        <taxon>Hexapoda</taxon>
        <taxon>Insecta</taxon>
        <taxon>Pterygota</taxon>
        <taxon>Neoptera</taxon>
        <taxon>Endopterygota</taxon>
        <taxon>Coleoptera</taxon>
        <taxon>Polyphaga</taxon>
        <taxon>Cucujiformia</taxon>
        <taxon>Chrysomeloidea</taxon>
        <taxon>Chrysomelidae</taxon>
        <taxon>Chrysomelinae</taxon>
        <taxon>Chrysomelini</taxon>
        <taxon>Phaedon</taxon>
    </lineage>
</organism>
<name>A0A9P0DXP4_PHACE</name>
<keyword evidence="2" id="KW-0090">Biological rhythms</keyword>
<evidence type="ECO:0000256" key="2">
    <source>
        <dbReference type="ARBA" id="ARBA00023108"/>
    </source>
</evidence>
<evidence type="ECO:0000256" key="4">
    <source>
        <dbReference type="SAM" id="SignalP"/>
    </source>
</evidence>
<dbReference type="Proteomes" id="UP001153737">
    <property type="component" value="Chromosome 7"/>
</dbReference>
<evidence type="ECO:0000313" key="5">
    <source>
        <dbReference type="EMBL" id="CAH1176470.1"/>
    </source>
</evidence>
<dbReference type="Pfam" id="PF06585">
    <property type="entry name" value="JHBP"/>
    <property type="match status" value="1"/>
</dbReference>
<dbReference type="PANTHER" id="PTHR11008">
    <property type="entry name" value="PROTEIN TAKEOUT-LIKE PROTEIN"/>
    <property type="match status" value="1"/>
</dbReference>
<evidence type="ECO:0008006" key="7">
    <source>
        <dbReference type="Google" id="ProtNLM"/>
    </source>
</evidence>
<dbReference type="SMART" id="SM00700">
    <property type="entry name" value="JHBP"/>
    <property type="match status" value="1"/>
</dbReference>
<dbReference type="AlphaFoldDB" id="A0A9P0DXP4"/>
<reference evidence="5" key="1">
    <citation type="submission" date="2022-01" db="EMBL/GenBank/DDBJ databases">
        <authorList>
            <person name="King R."/>
        </authorList>
    </citation>
    <scope>NUCLEOTIDE SEQUENCE</scope>
</reference>
<proteinExistence type="inferred from homology"/>
<comment type="similarity">
    <text evidence="3">Belongs to the TO family.</text>
</comment>
<dbReference type="GO" id="GO:0007623">
    <property type="term" value="P:circadian rhythm"/>
    <property type="evidence" value="ECO:0007669"/>
    <property type="project" value="UniProtKB-ARBA"/>
</dbReference>
<dbReference type="PANTHER" id="PTHR11008:SF32">
    <property type="entry name" value="CIRCADIAN CLOCK-CONTROLLED PROTEIN DAYWAKE-RELATED"/>
    <property type="match status" value="1"/>
</dbReference>
<feature type="signal peptide" evidence="4">
    <location>
        <begin position="1"/>
        <end position="20"/>
    </location>
</feature>
<sequence length="246" mass="27340">MYRILIVLSLIGILQFPVDSKKLPSFIKPCRRNDPNLDACVKNSAISALPHILRGNKDLKIPSYLPFEVPLVEVEPSPGLFFKLTNLKLHGLDTAAITDIKIDLEKQTFMLKLFTTHSKTISQYEVDGKLLSFAVYGTGPAEITSVNATTHVSFSFGMVEKDGKRYINISSILPIIDYNPGIVHYQFDNLFGGNKLLGDNINKFMNENPDEVADITNIPNVAVIKAIILQTMKSILRGVSIDEVFS</sequence>
<dbReference type="InterPro" id="IPR010562">
    <property type="entry name" value="Haemolymph_juvenile_hormone-bd"/>
</dbReference>
<dbReference type="GO" id="GO:0005615">
    <property type="term" value="C:extracellular space"/>
    <property type="evidence" value="ECO:0007669"/>
    <property type="project" value="TreeGrafter"/>
</dbReference>
<dbReference type="EMBL" id="OU896713">
    <property type="protein sequence ID" value="CAH1176470.1"/>
    <property type="molecule type" value="Genomic_DNA"/>
</dbReference>
<keyword evidence="1 4" id="KW-0732">Signal</keyword>
<evidence type="ECO:0000256" key="1">
    <source>
        <dbReference type="ARBA" id="ARBA00022729"/>
    </source>
</evidence>
<dbReference type="FunFam" id="3.15.10.30:FF:000001">
    <property type="entry name" value="Takeout-like protein 1"/>
    <property type="match status" value="1"/>
</dbReference>
<keyword evidence="6" id="KW-1185">Reference proteome</keyword>
<dbReference type="InterPro" id="IPR038606">
    <property type="entry name" value="To_sf"/>
</dbReference>
<reference evidence="5" key="2">
    <citation type="submission" date="2022-10" db="EMBL/GenBank/DDBJ databases">
        <authorList>
            <consortium name="ENA_rothamsted_submissions"/>
            <consortium name="culmorum"/>
            <person name="King R."/>
        </authorList>
    </citation>
    <scope>NUCLEOTIDE SEQUENCE</scope>
</reference>
<feature type="chain" id="PRO_5040441060" description="Protein takeout-like" evidence="4">
    <location>
        <begin position="21"/>
        <end position="246"/>
    </location>
</feature>
<dbReference type="OrthoDB" id="6235964at2759"/>
<evidence type="ECO:0000256" key="3">
    <source>
        <dbReference type="ARBA" id="ARBA00060902"/>
    </source>
</evidence>
<dbReference type="Gene3D" id="3.15.10.30">
    <property type="entry name" value="Haemolymph juvenile hormone binding protein"/>
    <property type="match status" value="1"/>
</dbReference>
<evidence type="ECO:0000313" key="6">
    <source>
        <dbReference type="Proteomes" id="UP001153737"/>
    </source>
</evidence>
<protein>
    <recommendedName>
        <fullName evidence="7">Protein takeout-like</fullName>
    </recommendedName>
</protein>
<accession>A0A9P0DXP4</accession>
<gene>
    <name evidence="5" type="ORF">PHAECO_LOCUS11080</name>
</gene>